<comment type="caution">
    <text evidence="1">The sequence shown here is derived from an EMBL/GenBank/DDBJ whole genome shotgun (WGS) entry which is preliminary data.</text>
</comment>
<evidence type="ECO:0000313" key="2">
    <source>
        <dbReference type="Proteomes" id="UP000824025"/>
    </source>
</evidence>
<accession>A0A9D2D793</accession>
<evidence type="ECO:0000313" key="1">
    <source>
        <dbReference type="EMBL" id="HIZ09878.1"/>
    </source>
</evidence>
<dbReference type="Proteomes" id="UP000824025">
    <property type="component" value="Unassembled WGS sequence"/>
</dbReference>
<sequence>MKEYQAALLYVYPKMARIEEHIGQLVEAKARASYAGKESAEACAEKMINYLCAKDCIAFARTALEEILSGLSREERYLLEYKYFRRRKVLEGEFAGLCCPFAERTYYRRQNALAHKLNGQFMRRGMSEAWFLRTFSDIPFMMNVLRQVRAGGGELADKRARGAPRVRAKRA</sequence>
<reference evidence="1" key="2">
    <citation type="submission" date="2021-04" db="EMBL/GenBank/DDBJ databases">
        <authorList>
            <person name="Gilroy R."/>
        </authorList>
    </citation>
    <scope>NUCLEOTIDE SEQUENCE</scope>
    <source>
        <strain evidence="1">CHK192-19661</strain>
    </source>
</reference>
<gene>
    <name evidence="1" type="ORF">H9726_05260</name>
</gene>
<proteinExistence type="predicted"/>
<protein>
    <submittedName>
        <fullName evidence="1">Uncharacterized protein</fullName>
    </submittedName>
</protein>
<dbReference type="EMBL" id="DXCF01000028">
    <property type="protein sequence ID" value="HIZ09878.1"/>
    <property type="molecule type" value="Genomic_DNA"/>
</dbReference>
<name>A0A9D2D793_9FIRM</name>
<reference evidence="1" key="1">
    <citation type="journal article" date="2021" name="PeerJ">
        <title>Extensive microbial diversity within the chicken gut microbiome revealed by metagenomics and culture.</title>
        <authorList>
            <person name="Gilroy R."/>
            <person name="Ravi A."/>
            <person name="Getino M."/>
            <person name="Pursley I."/>
            <person name="Horton D.L."/>
            <person name="Alikhan N.F."/>
            <person name="Baker D."/>
            <person name="Gharbi K."/>
            <person name="Hall N."/>
            <person name="Watson M."/>
            <person name="Adriaenssens E.M."/>
            <person name="Foster-Nyarko E."/>
            <person name="Jarju S."/>
            <person name="Secka A."/>
            <person name="Antonio M."/>
            <person name="Oren A."/>
            <person name="Chaudhuri R.R."/>
            <person name="La Ragione R."/>
            <person name="Hildebrand F."/>
            <person name="Pallen M.J."/>
        </authorList>
    </citation>
    <scope>NUCLEOTIDE SEQUENCE</scope>
    <source>
        <strain evidence="1">CHK192-19661</strain>
    </source>
</reference>
<organism evidence="1 2">
    <name type="scientific">Candidatus Borkfalkia avicola</name>
    <dbReference type="NCBI Taxonomy" id="2838503"/>
    <lineage>
        <taxon>Bacteria</taxon>
        <taxon>Bacillati</taxon>
        <taxon>Bacillota</taxon>
        <taxon>Clostridia</taxon>
        <taxon>Christensenellales</taxon>
        <taxon>Christensenellaceae</taxon>
        <taxon>Candidatus Borkfalkia</taxon>
    </lineage>
</organism>
<dbReference type="AlphaFoldDB" id="A0A9D2D793"/>